<dbReference type="EMBL" id="FNBN01000001">
    <property type="protein sequence ID" value="SDE92677.1"/>
    <property type="molecule type" value="Genomic_DNA"/>
</dbReference>
<dbReference type="AlphaFoldDB" id="A0A1G7GX04"/>
<protein>
    <submittedName>
        <fullName evidence="1">Uncharacterized protein</fullName>
    </submittedName>
</protein>
<proteinExistence type="predicted"/>
<dbReference type="STRING" id="104663.SAMN04488121_101197"/>
<reference evidence="1 2" key="1">
    <citation type="submission" date="2016-10" db="EMBL/GenBank/DDBJ databases">
        <authorList>
            <person name="de Groot N.N."/>
        </authorList>
    </citation>
    <scope>NUCLEOTIDE SEQUENCE [LARGE SCALE GENOMIC DNA]</scope>
    <source>
        <strain evidence="1 2">DSM 527</strain>
    </source>
</reference>
<name>A0A1G7GX04_CHIFI</name>
<organism evidence="1 2">
    <name type="scientific">Chitinophaga filiformis</name>
    <name type="common">Myxococcus filiformis</name>
    <name type="synonym">Flexibacter filiformis</name>
    <dbReference type="NCBI Taxonomy" id="104663"/>
    <lineage>
        <taxon>Bacteria</taxon>
        <taxon>Pseudomonadati</taxon>
        <taxon>Bacteroidota</taxon>
        <taxon>Chitinophagia</taxon>
        <taxon>Chitinophagales</taxon>
        <taxon>Chitinophagaceae</taxon>
        <taxon>Chitinophaga</taxon>
    </lineage>
</organism>
<gene>
    <name evidence="1" type="ORF">SAMN04488121_101197</name>
</gene>
<evidence type="ECO:0000313" key="2">
    <source>
        <dbReference type="Proteomes" id="UP000199045"/>
    </source>
</evidence>
<accession>A0A1G7GX04</accession>
<sequence length="43" mass="5187">MGHIWLIYGLYMGYLTEYTMVKTLQGLYKILVLYKTDNEPHEF</sequence>
<evidence type="ECO:0000313" key="1">
    <source>
        <dbReference type="EMBL" id="SDE92677.1"/>
    </source>
</evidence>
<dbReference type="Proteomes" id="UP000199045">
    <property type="component" value="Unassembled WGS sequence"/>
</dbReference>